<keyword evidence="4" id="KW-1185">Reference proteome</keyword>
<comment type="caution">
    <text evidence="2">The sequence shown here is derived from an EMBL/GenBank/DDBJ whole genome shotgun (WGS) entry which is preliminary data.</text>
</comment>
<name>A0ABQ9WNA8_9EUKA</name>
<dbReference type="Proteomes" id="UP001281761">
    <property type="component" value="Unassembled WGS sequence"/>
</dbReference>
<proteinExistence type="predicted"/>
<sequence length="187" mass="20448">MLTAPCLMERNRSRHKHFDDDQNAEAIILDSDEADEMTLKEIEVGYVLHKQEQYVSQTPTNATDNIQAPIVSIDPDADSVEEDLNSGEEPSIVSLQNSAGVAGSSFDRLEAQSPAEESNRSLQHSIRSKRSRSSHVSASLPFIPTRIIQANDSDKAACHVRQHLVSSFLTGTVLVVVSPTPSPGQEQ</sequence>
<organism evidence="2 4">
    <name type="scientific">Blattamonas nauphoetae</name>
    <dbReference type="NCBI Taxonomy" id="2049346"/>
    <lineage>
        <taxon>Eukaryota</taxon>
        <taxon>Metamonada</taxon>
        <taxon>Preaxostyla</taxon>
        <taxon>Oxymonadida</taxon>
        <taxon>Blattamonas</taxon>
    </lineage>
</organism>
<evidence type="ECO:0000256" key="1">
    <source>
        <dbReference type="SAM" id="MobiDB-lite"/>
    </source>
</evidence>
<dbReference type="EMBL" id="JARBJD010000008">
    <property type="protein sequence ID" value="KAK2962926.1"/>
    <property type="molecule type" value="Genomic_DNA"/>
</dbReference>
<reference evidence="2 4" key="1">
    <citation type="journal article" date="2022" name="bioRxiv">
        <title>Genomics of Preaxostyla Flagellates Illuminates Evolutionary Transitions and the Path Towards Mitochondrial Loss.</title>
        <authorList>
            <person name="Novak L.V.F."/>
            <person name="Treitli S.C."/>
            <person name="Pyrih J."/>
            <person name="Halakuc P."/>
            <person name="Pipaliya S.V."/>
            <person name="Vacek V."/>
            <person name="Brzon O."/>
            <person name="Soukal P."/>
            <person name="Eme L."/>
            <person name="Dacks J.B."/>
            <person name="Karnkowska A."/>
            <person name="Elias M."/>
            <person name="Hampl V."/>
        </authorList>
    </citation>
    <scope>NUCLEOTIDE SEQUENCE [LARGE SCALE GENOMIC DNA]</scope>
    <source>
        <strain evidence="2">NAU3</strain>
        <tissue evidence="2">Gut</tissue>
    </source>
</reference>
<gene>
    <name evidence="3" type="ORF">BLNAU_1949</name>
    <name evidence="2" type="ORF">BLNAU_24131</name>
</gene>
<dbReference type="EMBL" id="JARBJD010000575">
    <property type="protein sequence ID" value="KAK2940955.1"/>
    <property type="molecule type" value="Genomic_DNA"/>
</dbReference>
<feature type="region of interest" description="Disordered" evidence="1">
    <location>
        <begin position="109"/>
        <end position="134"/>
    </location>
</feature>
<evidence type="ECO:0000313" key="4">
    <source>
        <dbReference type="Proteomes" id="UP001281761"/>
    </source>
</evidence>
<protein>
    <submittedName>
        <fullName evidence="2">Uncharacterized protein</fullName>
    </submittedName>
</protein>
<evidence type="ECO:0000313" key="2">
    <source>
        <dbReference type="EMBL" id="KAK2940955.1"/>
    </source>
</evidence>
<evidence type="ECO:0000313" key="3">
    <source>
        <dbReference type="EMBL" id="KAK2962926.1"/>
    </source>
</evidence>
<accession>A0ABQ9WNA8</accession>